<proteinExistence type="predicted"/>
<feature type="compositionally biased region" description="Low complexity" evidence="1">
    <location>
        <begin position="95"/>
        <end position="110"/>
    </location>
</feature>
<comment type="caution">
    <text evidence="2">The sequence shown here is derived from an EMBL/GenBank/DDBJ whole genome shotgun (WGS) entry which is preliminary data.</text>
</comment>
<evidence type="ECO:0000256" key="1">
    <source>
        <dbReference type="SAM" id="MobiDB-lite"/>
    </source>
</evidence>
<feature type="region of interest" description="Disordered" evidence="1">
    <location>
        <begin position="69"/>
        <end position="124"/>
    </location>
</feature>
<organism evidence="2 3">
    <name type="scientific">Thalassiosira oceanica</name>
    <name type="common">Marine diatom</name>
    <dbReference type="NCBI Taxonomy" id="159749"/>
    <lineage>
        <taxon>Eukaryota</taxon>
        <taxon>Sar</taxon>
        <taxon>Stramenopiles</taxon>
        <taxon>Ochrophyta</taxon>
        <taxon>Bacillariophyta</taxon>
        <taxon>Coscinodiscophyceae</taxon>
        <taxon>Thalassiosirophycidae</taxon>
        <taxon>Thalassiosirales</taxon>
        <taxon>Thalassiosiraceae</taxon>
        <taxon>Thalassiosira</taxon>
    </lineage>
</organism>
<sequence length="124" mass="13111">MNRDILKRVNPGLPCEGSIGGAASPFAGVSNPYVMGDSDRYPNESERTNEQVRTAAVATSRYEQLRSLQQGKKARGHRAKEEDGSLCGLDWLREGPATPSGSGTSSSVPGRAIAALSGQRAEAH</sequence>
<dbReference type="EMBL" id="AGNL01005745">
    <property type="protein sequence ID" value="EJK72491.1"/>
    <property type="molecule type" value="Genomic_DNA"/>
</dbReference>
<gene>
    <name evidence="2" type="ORF">THAOC_05974</name>
</gene>
<keyword evidence="3" id="KW-1185">Reference proteome</keyword>
<dbReference type="Proteomes" id="UP000266841">
    <property type="component" value="Unassembled WGS sequence"/>
</dbReference>
<protein>
    <submittedName>
        <fullName evidence="2">Uncharacterized protein</fullName>
    </submittedName>
</protein>
<name>K0TFU8_THAOC</name>
<accession>K0TFU8</accession>
<evidence type="ECO:0000313" key="3">
    <source>
        <dbReference type="Proteomes" id="UP000266841"/>
    </source>
</evidence>
<evidence type="ECO:0000313" key="2">
    <source>
        <dbReference type="EMBL" id="EJK72491.1"/>
    </source>
</evidence>
<dbReference type="AlphaFoldDB" id="K0TFU8"/>
<reference evidence="2 3" key="1">
    <citation type="journal article" date="2012" name="Genome Biol.">
        <title>Genome and low-iron response of an oceanic diatom adapted to chronic iron limitation.</title>
        <authorList>
            <person name="Lommer M."/>
            <person name="Specht M."/>
            <person name="Roy A.S."/>
            <person name="Kraemer L."/>
            <person name="Andreson R."/>
            <person name="Gutowska M.A."/>
            <person name="Wolf J."/>
            <person name="Bergner S.V."/>
            <person name="Schilhabel M.B."/>
            <person name="Klostermeier U.C."/>
            <person name="Beiko R.G."/>
            <person name="Rosenstiel P."/>
            <person name="Hippler M."/>
            <person name="Laroche J."/>
        </authorList>
    </citation>
    <scope>NUCLEOTIDE SEQUENCE [LARGE SCALE GENOMIC DNA]</scope>
    <source>
        <strain evidence="2 3">CCMP1005</strain>
    </source>
</reference>